<gene>
    <name evidence="1" type="ORF">ACFY05_00275</name>
</gene>
<comment type="caution">
    <text evidence="1">The sequence shown here is derived from an EMBL/GenBank/DDBJ whole genome shotgun (WGS) entry which is preliminary data.</text>
</comment>
<reference evidence="1 2" key="1">
    <citation type="submission" date="2024-10" db="EMBL/GenBank/DDBJ databases">
        <title>The Natural Products Discovery Center: Release of the First 8490 Sequenced Strains for Exploring Actinobacteria Biosynthetic Diversity.</title>
        <authorList>
            <person name="Kalkreuter E."/>
            <person name="Kautsar S.A."/>
            <person name="Yang D."/>
            <person name="Bader C.D."/>
            <person name="Teijaro C.N."/>
            <person name="Fluegel L."/>
            <person name="Davis C.M."/>
            <person name="Simpson J.R."/>
            <person name="Lauterbach L."/>
            <person name="Steele A.D."/>
            <person name="Gui C."/>
            <person name="Meng S."/>
            <person name="Li G."/>
            <person name="Viehrig K."/>
            <person name="Ye F."/>
            <person name="Su P."/>
            <person name="Kiefer A.F."/>
            <person name="Nichols A."/>
            <person name="Cepeda A.J."/>
            <person name="Yan W."/>
            <person name="Fan B."/>
            <person name="Jiang Y."/>
            <person name="Adhikari A."/>
            <person name="Zheng C.-J."/>
            <person name="Schuster L."/>
            <person name="Cowan T.M."/>
            <person name="Smanski M.J."/>
            <person name="Chevrette M.G."/>
            <person name="De Carvalho L.P.S."/>
            <person name="Shen B."/>
        </authorList>
    </citation>
    <scope>NUCLEOTIDE SEQUENCE [LARGE SCALE GENOMIC DNA]</scope>
    <source>
        <strain evidence="1 2">NPDC001281</strain>
    </source>
</reference>
<name>A0ABW6UW48_MICFU</name>
<dbReference type="Proteomes" id="UP001602119">
    <property type="component" value="Unassembled WGS sequence"/>
</dbReference>
<keyword evidence="2" id="KW-1185">Reference proteome</keyword>
<sequence>MKGALVPTALTFTPHARLVVFVDYQNLHGAALQSFWPQGTHPAVGHVDPLNLGQLLAARRTANGYPSTLTGVRVYRGRPSSTRMPAAAAIGSA</sequence>
<dbReference type="EMBL" id="JBIAXI010000001">
    <property type="protein sequence ID" value="MFF4771271.1"/>
    <property type="molecule type" value="Genomic_DNA"/>
</dbReference>
<evidence type="ECO:0000313" key="1">
    <source>
        <dbReference type="EMBL" id="MFF4771271.1"/>
    </source>
</evidence>
<evidence type="ECO:0000313" key="2">
    <source>
        <dbReference type="Proteomes" id="UP001602119"/>
    </source>
</evidence>
<proteinExistence type="predicted"/>
<accession>A0ABW6UW48</accession>
<organism evidence="1 2">
    <name type="scientific">Microtetraspora fusca</name>
    <dbReference type="NCBI Taxonomy" id="1997"/>
    <lineage>
        <taxon>Bacteria</taxon>
        <taxon>Bacillati</taxon>
        <taxon>Actinomycetota</taxon>
        <taxon>Actinomycetes</taxon>
        <taxon>Streptosporangiales</taxon>
        <taxon>Streptosporangiaceae</taxon>
        <taxon>Microtetraspora</taxon>
    </lineage>
</organism>
<dbReference type="RefSeq" id="WP_387339931.1">
    <property type="nucleotide sequence ID" value="NZ_JBIAXI010000001.1"/>
</dbReference>
<protein>
    <submittedName>
        <fullName evidence="1">Uncharacterized protein</fullName>
    </submittedName>
</protein>